<feature type="compositionally biased region" description="Basic and acidic residues" evidence="1">
    <location>
        <begin position="1646"/>
        <end position="1676"/>
    </location>
</feature>
<feature type="compositionally biased region" description="Basic and acidic residues" evidence="1">
    <location>
        <begin position="1155"/>
        <end position="1183"/>
    </location>
</feature>
<feature type="compositionally biased region" description="Basic and acidic residues" evidence="1">
    <location>
        <begin position="1208"/>
        <end position="1275"/>
    </location>
</feature>
<name>A0ABZ1NM07_STRVL</name>
<evidence type="ECO:0000256" key="1">
    <source>
        <dbReference type="SAM" id="MobiDB-lite"/>
    </source>
</evidence>
<feature type="compositionally biased region" description="Acidic residues" evidence="1">
    <location>
        <begin position="406"/>
        <end position="421"/>
    </location>
</feature>
<keyword evidence="4" id="KW-1185">Reference proteome</keyword>
<feature type="compositionally biased region" description="Gly residues" evidence="1">
    <location>
        <begin position="1119"/>
        <end position="1131"/>
    </location>
</feature>
<feature type="compositionally biased region" description="Basic and acidic residues" evidence="1">
    <location>
        <begin position="144"/>
        <end position="157"/>
    </location>
</feature>
<sequence>MSNSPAQDSRSEQSAEQRRRKRKERAAKSRAPEPKDIVSGAGQPLDPGVRRELEERLGHDLSRVRLHTGRDAGQLADLLGADAVAVGQDIFFGEGAYRPGTDEGRRLLAHELLHTVQNPHGLGTLRAGRDLGAVSLPQQAIEREAESAAQELVRDPEQGSDAASDLDQAQATPGWLRYAIVDADRRRTEQLDPATLVDRLANGLLRSLRGDPEDRSGRVRIQLARMAPEVQDSVLDRLELRLPGPVVDRLLEGVEETEQAGPPPMDAAEAPLAVPGAAEEIEEERAREDSEADPAPGQDVRPNEPGKPGGKPQDGRPGPGGEQEKDAENQDGGSASGDADQENAQGGAGSAGRQQEGSEHEQERSQDQQEDKDASGRVAEKDAADERKDASDTERDQQDQDKQDEREAEEDQGGPEDEAAQEPEKQAGEQERREDEGASEATRRQAPAPGTVDRSGTEPGEKSRTGGDTGTDRAVGDPENEQGADDEPLGLEAESAQDDTEREAGDDTAGAADAQPVPDADLVGYTDAAKNPNLVEERRKGTAPLPSLSSASGAAAPDTAPQEATPDAPRDAAARSEEEEGSGSESFEELLSGTADGQQTDHSGTGGGLGTASPGAASTADATGTDPDRAQSDERKEDAEAARRDEEARTSDAAASGAAAGPGEPAAPDQLAKAGEDARAQGAGSPSGAGTEKGGGESQAQGAKKPEAGAPDRSGGKEADSGVEKSTDKQADKPEAGSANGRPETAGDQGATAPAPETSPGGGQEATEGKGPATTPGPESGPDKVSTPGPASGPKLAPGNGPSPMAVGPEAKTNTPKAAESPGSGGASGGSTGSRSRPAGSKRQAARKAAKTASRRGGGGGGGRKSPAPAPVRSGGRPSASGGSKAKAKKEAPPPDVSNATPESGLSTAAGLKPHQALETLKGVGSAVGRSVDKERTTLRKAPPKMQRPSGSPRTVPGGPRAAAPGTYTNAKVARTDAAQGRTPEIGGEQKPEGEVPGANVPEPSWWDIAVTIGAQLFGKLLKEILPLDDLIDSILGLPTKDEGLKNARVGDAPRLPLENDSDPQRTDEQGQKLDERKNELHRSGRDDAGRPMGEDQIYPDVPKETLTGKVSGGKKTAKGGGARSVSGGGVPIESASAVAEHDRGPQIQAGFSQGRDKMGQERQAKDKKATDDRKQHDQDLQKEVSASGKKQADARDKGRSDIAGSRDQWRKEQDDKVSEIDDKKGKKYDKVRDDITKKEEDTDKDVDKRTEDDNKKIDDEQTNAEKEAEKKQEDGKDDADNWLEEAIEKLKEFFEELKNAIKAVFEKAREIVTDLIDQFKQQVFKLIDDARNWVIDQINTFADVLIALGDELLADYPAMRDKWRDTIDGARDAAVQKVNEFADTLKEVAGKLLDDLCGALLAGLDVLEGGLLAAVDIAETVTVGALEFGAAAVAALGEWAAIFNDIVSDPGDWISKAGAAAETGAKEHLFEETKAAVKAWFNQKVQEIIGIPMEDFQELISGGVTVEQMAQMAWDEAVPQLPVIIGVLVVEKVVAKLIPGAGWVAAIIDALQIAWGALSEILAAFGLFMDFLKSVKSGNGALPFAKAVAAGVVALLELIYEFLIEGVSRFMGKVAERLGDMLKGLRRKKNKPGESDAPAPPDAPTKPKDESPAQTDDRTPSPDRPADRTDDRPTDRPSTPRKPSPDRTSRPPSRPRPGKRSTPEKKPRPTHTTRRKKRRDDERRDEGRDVNAARKRMRDAERRMKKDDDRTDRRDTPTRRGPARDTLRPDRRRDTDRDRDPRNMRPGDRRTDDRLRDDDRRRDEDRGRTNDRRDDRRRDTDKDRPRSRPLRRARQTIKSAVRRARRAAGKLSGKARRRIGNRLNDRLRKVRDQWRRRQERVRERDRARGRGRQRRDDDKPRETTWEQTMPRVVFRNQDGQTHTLMFRGRGPVADMVVRSQTDPVSEYLDEWQAEAEQLTEYPDRQSRQLEAIRSARLAHARAEKAKRTLPRRGTTTRTGEFQYRVLRGALGRLASFLELRESDQSTPPLLPMVLPPYTDGVRGHGFQATGINKTIKNHKGEKPRGNPNIPLGWNLVPASLRNDTAWVRMHLFTEKFGGKATGSNLVPAPGTPVNSRFAYRIELPAYKAITKDPKVKMIWFNYDVAFYESPDQFFPKTVSMEWGKYSPAGNSWRKDPTEGQYTRDSIARPNVPDSRFDINGKGPDSIRTEFKVSRAFAKVLRDQSPYRDIYHLILRMRAYKTLLNATSPGKLKNFDSELKAVIDKKNDIRFT</sequence>
<dbReference type="Proteomes" id="UP001341259">
    <property type="component" value="Chromosome"/>
</dbReference>
<accession>A0ABZ1NM07</accession>
<evidence type="ECO:0000313" key="3">
    <source>
        <dbReference type="EMBL" id="WUG92477.1"/>
    </source>
</evidence>
<feature type="region of interest" description="Disordered" evidence="1">
    <location>
        <begin position="1"/>
        <end position="49"/>
    </location>
</feature>
<feature type="compositionally biased region" description="Basic and acidic residues" evidence="1">
    <location>
        <begin position="1063"/>
        <end position="1094"/>
    </location>
</feature>
<evidence type="ECO:0000313" key="4">
    <source>
        <dbReference type="Proteomes" id="UP001341259"/>
    </source>
</evidence>
<dbReference type="RefSeq" id="WP_328336894.1">
    <property type="nucleotide sequence ID" value="NZ_CP107906.1"/>
</dbReference>
<feature type="compositionally biased region" description="Basic and acidic residues" evidence="1">
    <location>
        <begin position="1191"/>
        <end position="1201"/>
    </location>
</feature>
<feature type="compositionally biased region" description="Low complexity" evidence="1">
    <location>
        <begin position="267"/>
        <end position="278"/>
    </location>
</feature>
<feature type="compositionally biased region" description="Basic and acidic residues" evidence="1">
    <location>
        <begin position="26"/>
        <end position="36"/>
    </location>
</feature>
<feature type="compositionally biased region" description="Basic residues" evidence="1">
    <location>
        <begin position="1709"/>
        <end position="1719"/>
    </location>
</feature>
<feature type="region of interest" description="Disordered" evidence="1">
    <location>
        <begin position="256"/>
        <end position="1003"/>
    </location>
</feature>
<feature type="compositionally biased region" description="Acidic residues" evidence="1">
    <location>
        <begin position="478"/>
        <end position="506"/>
    </location>
</feature>
<feature type="compositionally biased region" description="Low complexity" evidence="1">
    <location>
        <begin position="833"/>
        <end position="843"/>
    </location>
</feature>
<feature type="compositionally biased region" description="Basic and acidic residues" evidence="1">
    <location>
        <begin position="455"/>
        <end position="476"/>
    </location>
</feature>
<reference evidence="3 4" key="1">
    <citation type="submission" date="2022-10" db="EMBL/GenBank/DDBJ databases">
        <title>The complete genomes of actinobacterial strains from the NBC collection.</title>
        <authorList>
            <person name="Joergensen T.S."/>
            <person name="Alvarez Arevalo M."/>
            <person name="Sterndorff E.B."/>
            <person name="Faurdal D."/>
            <person name="Vuksanovic O."/>
            <person name="Mourched A.-S."/>
            <person name="Charusanti P."/>
            <person name="Shaw S."/>
            <person name="Blin K."/>
            <person name="Weber T."/>
        </authorList>
    </citation>
    <scope>NUCLEOTIDE SEQUENCE [LARGE SCALE GENOMIC DNA]</scope>
    <source>
        <strain evidence="3 4">NBC_00456</strain>
    </source>
</reference>
<feature type="region of interest" description="Disordered" evidence="1">
    <location>
        <begin position="144"/>
        <end position="168"/>
    </location>
</feature>
<evidence type="ECO:0000259" key="2">
    <source>
        <dbReference type="Pfam" id="PF13699"/>
    </source>
</evidence>
<dbReference type="SUPFAM" id="SSF58113">
    <property type="entry name" value="Apolipoprotein A-I"/>
    <property type="match status" value="1"/>
</dbReference>
<feature type="compositionally biased region" description="Polar residues" evidence="1">
    <location>
        <begin position="898"/>
        <end position="907"/>
    </location>
</feature>
<feature type="compositionally biased region" description="Low complexity" evidence="1">
    <location>
        <begin position="651"/>
        <end position="668"/>
    </location>
</feature>
<feature type="compositionally biased region" description="Low complexity" evidence="1">
    <location>
        <begin position="543"/>
        <end position="557"/>
    </location>
</feature>
<dbReference type="EMBL" id="CP107906">
    <property type="protein sequence ID" value="WUG92477.1"/>
    <property type="molecule type" value="Genomic_DNA"/>
</dbReference>
<feature type="region of interest" description="Disordered" evidence="1">
    <location>
        <begin position="1040"/>
        <end position="1280"/>
    </location>
</feature>
<feature type="compositionally biased region" description="Basic and acidic residues" evidence="1">
    <location>
        <begin position="714"/>
        <end position="735"/>
    </location>
</feature>
<feature type="domain" description="eCIS core" evidence="2">
    <location>
        <begin position="44"/>
        <end position="119"/>
    </location>
</feature>
<feature type="compositionally biased region" description="Acidic residues" evidence="1">
    <location>
        <begin position="577"/>
        <end position="588"/>
    </location>
</feature>
<feature type="compositionally biased region" description="Basic and acidic residues" evidence="1">
    <location>
        <begin position="422"/>
        <end position="436"/>
    </location>
</feature>
<feature type="compositionally biased region" description="Basic residues" evidence="1">
    <location>
        <begin position="844"/>
        <end position="854"/>
    </location>
</feature>
<dbReference type="InterPro" id="IPR025295">
    <property type="entry name" value="eCIS_core_dom"/>
</dbReference>
<proteinExistence type="predicted"/>
<feature type="compositionally biased region" description="Basic residues" evidence="1">
    <location>
        <begin position="1828"/>
        <end position="1861"/>
    </location>
</feature>
<feature type="compositionally biased region" description="Gly residues" evidence="1">
    <location>
        <begin position="685"/>
        <end position="697"/>
    </location>
</feature>
<feature type="compositionally biased region" description="Basic and acidic residues" evidence="1">
    <location>
        <begin position="626"/>
        <end position="650"/>
    </location>
</feature>
<gene>
    <name evidence="3" type="ORF">OHB29_05240</name>
</gene>
<dbReference type="Pfam" id="PF13699">
    <property type="entry name" value="eCIS_core"/>
    <property type="match status" value="1"/>
</dbReference>
<feature type="compositionally biased region" description="Low complexity" evidence="1">
    <location>
        <begin position="611"/>
        <end position="625"/>
    </location>
</feature>
<feature type="compositionally biased region" description="Gly residues" evidence="1">
    <location>
        <begin position="823"/>
        <end position="832"/>
    </location>
</feature>
<feature type="compositionally biased region" description="Low complexity" evidence="1">
    <location>
        <begin position="874"/>
        <end position="885"/>
    </location>
</feature>
<feature type="compositionally biased region" description="Basic and acidic residues" evidence="1">
    <location>
        <begin position="356"/>
        <end position="405"/>
    </location>
</feature>
<feature type="region of interest" description="Disordered" evidence="1">
    <location>
        <begin position="1626"/>
        <end position="1909"/>
    </location>
</feature>
<organism evidence="3 4">
    <name type="scientific">Streptomyces violaceus</name>
    <name type="common">Streptomyces venezuelae</name>
    <dbReference type="NCBI Taxonomy" id="1936"/>
    <lineage>
        <taxon>Bacteria</taxon>
        <taxon>Bacillati</taxon>
        <taxon>Actinomycetota</taxon>
        <taxon>Actinomycetes</taxon>
        <taxon>Kitasatosporales</taxon>
        <taxon>Streptomycetaceae</taxon>
        <taxon>Streptomyces</taxon>
    </lineage>
</organism>
<feature type="compositionally biased region" description="Basic and acidic residues" evidence="1">
    <location>
        <begin position="1720"/>
        <end position="1827"/>
    </location>
</feature>
<feature type="compositionally biased region" description="Basic and acidic residues" evidence="1">
    <location>
        <begin position="1864"/>
        <end position="1905"/>
    </location>
</feature>
<protein>
    <submittedName>
        <fullName evidence="3">DUF4157 domain-containing protein</fullName>
    </submittedName>
</protein>